<gene>
    <name evidence="1" type="ORF">GCM10022232_58620</name>
</gene>
<keyword evidence="2" id="KW-1185">Reference proteome</keyword>
<dbReference type="Proteomes" id="UP001500456">
    <property type="component" value="Unassembled WGS sequence"/>
</dbReference>
<sequence>MVADVVAVAEREHVPATGFVEGRFGVPAGQQVGPCAAADGDGTQVAAEEGGDQARLAVGSDGRWGAVGFAGDRYSR</sequence>
<proteinExistence type="predicted"/>
<comment type="caution">
    <text evidence="1">The sequence shown here is derived from an EMBL/GenBank/DDBJ whole genome shotgun (WGS) entry which is preliminary data.</text>
</comment>
<protein>
    <submittedName>
        <fullName evidence="1">Uncharacterized protein</fullName>
    </submittedName>
</protein>
<reference evidence="2" key="1">
    <citation type="journal article" date="2019" name="Int. J. Syst. Evol. Microbiol.">
        <title>The Global Catalogue of Microorganisms (GCM) 10K type strain sequencing project: providing services to taxonomists for standard genome sequencing and annotation.</title>
        <authorList>
            <consortium name="The Broad Institute Genomics Platform"/>
            <consortium name="The Broad Institute Genome Sequencing Center for Infectious Disease"/>
            <person name="Wu L."/>
            <person name="Ma J."/>
        </authorList>
    </citation>
    <scope>NUCLEOTIDE SEQUENCE [LARGE SCALE GENOMIC DNA]</scope>
    <source>
        <strain evidence="2">JCM 16924</strain>
    </source>
</reference>
<accession>A0ABP7SDE5</accession>
<name>A0ABP7SDE5_9ACTN</name>
<evidence type="ECO:0000313" key="1">
    <source>
        <dbReference type="EMBL" id="GAA4010018.1"/>
    </source>
</evidence>
<organism evidence="1 2">
    <name type="scientific">Streptomyces plumbiresistens</name>
    <dbReference type="NCBI Taxonomy" id="511811"/>
    <lineage>
        <taxon>Bacteria</taxon>
        <taxon>Bacillati</taxon>
        <taxon>Actinomycetota</taxon>
        <taxon>Actinomycetes</taxon>
        <taxon>Kitasatosporales</taxon>
        <taxon>Streptomycetaceae</taxon>
        <taxon>Streptomyces</taxon>
    </lineage>
</organism>
<evidence type="ECO:0000313" key="2">
    <source>
        <dbReference type="Proteomes" id="UP001500456"/>
    </source>
</evidence>
<dbReference type="EMBL" id="BAAAZX010000018">
    <property type="protein sequence ID" value="GAA4010018.1"/>
    <property type="molecule type" value="Genomic_DNA"/>
</dbReference>